<keyword evidence="6" id="KW-1185">Reference proteome</keyword>
<keyword evidence="2" id="KW-0732">Signal</keyword>
<feature type="signal peptide" evidence="2">
    <location>
        <begin position="1"/>
        <end position="22"/>
    </location>
</feature>
<proteinExistence type="predicted"/>
<evidence type="ECO:0000313" key="3">
    <source>
        <dbReference type="EMBL" id="MBC3177758.1"/>
    </source>
</evidence>
<keyword evidence="1" id="KW-0812">Transmembrane</keyword>
<accession>A0A7H0JXN0</accession>
<dbReference type="EMBL" id="CP061032">
    <property type="protein sequence ID" value="QNP89796.1"/>
    <property type="molecule type" value="Genomic_DNA"/>
</dbReference>
<sequence>MQRTISTSVAAALLLAAAPASASADVLVRDTEETKRVKETCTWLVDEQGNRILDSNGEPLKQKCVEEEVGTPGSSGKAKWVDDESGDLALGAILGIAGALAAGVIGMSLLFIESVDIHFLPAGR</sequence>
<dbReference type="RefSeq" id="WP_171192939.1">
    <property type="nucleotide sequence ID" value="NZ_CP061032.1"/>
</dbReference>
<dbReference type="EMBL" id="JACMYE010000001">
    <property type="protein sequence ID" value="MBC3177758.1"/>
    <property type="molecule type" value="Genomic_DNA"/>
</dbReference>
<keyword evidence="1" id="KW-0472">Membrane</keyword>
<evidence type="ECO:0000256" key="1">
    <source>
        <dbReference type="SAM" id="Phobius"/>
    </source>
</evidence>
<evidence type="ECO:0000313" key="4">
    <source>
        <dbReference type="EMBL" id="QNP89796.1"/>
    </source>
</evidence>
<gene>
    <name evidence="3" type="ORF">H7348_00290</name>
    <name evidence="4" type="ORF">IAU68_08910</name>
</gene>
<feature type="chain" id="PRO_5039509711" evidence="2">
    <location>
        <begin position="23"/>
        <end position="124"/>
    </location>
</feature>
<protein>
    <submittedName>
        <fullName evidence="4">Uncharacterized protein</fullName>
    </submittedName>
</protein>
<dbReference type="Proteomes" id="UP000642876">
    <property type="component" value="Unassembled WGS sequence"/>
</dbReference>
<reference evidence="5 6" key="1">
    <citation type="submission" date="2020-08" db="EMBL/GenBank/DDBJ databases">
        <title>novel species in genus Corynebacterium.</title>
        <authorList>
            <person name="Zhang G."/>
        </authorList>
    </citation>
    <scope>NUCLEOTIDE SEQUENCE [LARGE SCALE GENOMIC DNA]</scope>
    <source>
        <strain evidence="4">Zg-917</strain>
        <strain evidence="5 6">zg-917</strain>
    </source>
</reference>
<dbReference type="KEGG" id="cluj:IAU68_08910"/>
<evidence type="ECO:0000313" key="5">
    <source>
        <dbReference type="Proteomes" id="UP000516235"/>
    </source>
</evidence>
<organism evidence="4 5">
    <name type="scientific">Corynebacterium lujinxingii</name>
    <dbReference type="NCBI Taxonomy" id="2763010"/>
    <lineage>
        <taxon>Bacteria</taxon>
        <taxon>Bacillati</taxon>
        <taxon>Actinomycetota</taxon>
        <taxon>Actinomycetes</taxon>
        <taxon>Mycobacteriales</taxon>
        <taxon>Corynebacteriaceae</taxon>
        <taxon>Corynebacterium</taxon>
    </lineage>
</organism>
<dbReference type="AlphaFoldDB" id="A0A7H0JXN0"/>
<evidence type="ECO:0000313" key="6">
    <source>
        <dbReference type="Proteomes" id="UP000642876"/>
    </source>
</evidence>
<feature type="transmembrane region" description="Helical" evidence="1">
    <location>
        <begin position="88"/>
        <end position="112"/>
    </location>
</feature>
<evidence type="ECO:0000256" key="2">
    <source>
        <dbReference type="SAM" id="SignalP"/>
    </source>
</evidence>
<name>A0A7H0JXN0_9CORY</name>
<dbReference type="Proteomes" id="UP000516235">
    <property type="component" value="Chromosome"/>
</dbReference>
<keyword evidence="1" id="KW-1133">Transmembrane helix</keyword>